<evidence type="ECO:0000313" key="2">
    <source>
        <dbReference type="Proteomes" id="UP000050520"/>
    </source>
</evidence>
<comment type="caution">
    <text evidence="1">The sequence shown here is derived from an EMBL/GenBank/DDBJ whole genome shotgun (WGS) entry which is preliminary data.</text>
</comment>
<proteinExistence type="predicted"/>
<reference evidence="1 2" key="2">
    <citation type="journal article" date="2017" name="PLoS ONE">
        <title>Genomic and phenotypic characterisation of fluoroquinolone resistance mechanisms in Enterobacteriaceae in Durban, South Africa.</title>
        <authorList>
            <person name="Osei Sekyere J."/>
            <person name="Amoako D.G."/>
        </authorList>
    </citation>
    <scope>NUCLEOTIDE SEQUENCE [LARGE SCALE GENOMIC DNA]</scope>
    <source>
        <strain evidence="1 2">ST62:944112508</strain>
    </source>
</reference>
<dbReference type="EMBL" id="LJEB01000092">
    <property type="protein sequence ID" value="KPR53700.1"/>
    <property type="molecule type" value="Genomic_DNA"/>
</dbReference>
<feature type="non-terminal residue" evidence="1">
    <location>
        <position position="1"/>
    </location>
</feature>
<dbReference type="Proteomes" id="UP000050520">
    <property type="component" value="Unassembled WGS sequence"/>
</dbReference>
<accession>A0AA40NHV5</accession>
<protein>
    <submittedName>
        <fullName evidence="1">Uncharacterized protein</fullName>
    </submittedName>
</protein>
<gene>
    <name evidence="1" type="ORF">AN672_19460</name>
</gene>
<evidence type="ECO:0000313" key="1">
    <source>
        <dbReference type="EMBL" id="KPR53700.1"/>
    </source>
</evidence>
<name>A0AA40NHV5_CITFR</name>
<organism evidence="1 2">
    <name type="scientific">Citrobacter freundii</name>
    <dbReference type="NCBI Taxonomy" id="546"/>
    <lineage>
        <taxon>Bacteria</taxon>
        <taxon>Pseudomonadati</taxon>
        <taxon>Pseudomonadota</taxon>
        <taxon>Gammaproteobacteria</taxon>
        <taxon>Enterobacterales</taxon>
        <taxon>Enterobacteriaceae</taxon>
        <taxon>Citrobacter</taxon>
        <taxon>Citrobacter freundii complex</taxon>
    </lineage>
</organism>
<sequence length="97" mass="10785">VGYVRYPTLIRSIRIELSLKPVGRHDTGLAFTSPRAPVSDLSLYPDTFHQSPDSVHSVLLPAVPQIQMDFAITIDASRFQPELFNLSCQSQVCLMAL</sequence>
<dbReference type="AlphaFoldDB" id="A0AA40NHV5"/>
<reference evidence="2" key="1">
    <citation type="submission" date="2015-09" db="EMBL/GenBank/DDBJ databases">
        <title>Prevalence of NDMs in South Africa.</title>
        <authorList>
            <person name="Osei Sekyere J."/>
            <person name="Govinden U."/>
            <person name="Essack S."/>
            <person name="Haldorsen B."/>
            <person name="Samuelsen O."/>
            <person name="Aasnaes B."/>
            <person name="Sundsfjord A."/>
        </authorList>
    </citation>
    <scope>NUCLEOTIDE SEQUENCE [LARGE SCALE GENOMIC DNA]</scope>
    <source>
        <strain evidence="2">ST62:944112508</strain>
    </source>
</reference>